<dbReference type="CDD" id="cd03386">
    <property type="entry name" value="PAP2_Aur1_like"/>
    <property type="match status" value="1"/>
</dbReference>
<comment type="caution">
    <text evidence="8">The sequence shown here is derived from an EMBL/GenBank/DDBJ whole genome shotgun (WGS) entry which is preliminary data.</text>
</comment>
<feature type="transmembrane region" description="Helical" evidence="5">
    <location>
        <begin position="328"/>
        <end position="355"/>
    </location>
</feature>
<gene>
    <name evidence="8" type="ORF">Q7X28_09145</name>
</gene>
<evidence type="ECO:0000256" key="4">
    <source>
        <dbReference type="ARBA" id="ARBA00023136"/>
    </source>
</evidence>
<protein>
    <submittedName>
        <fullName evidence="8">Phosphatase PAP2 family protein</fullName>
    </submittedName>
</protein>
<reference evidence="8" key="1">
    <citation type="submission" date="2023-08" db="EMBL/GenBank/DDBJ databases">
        <title>The draft genome of Tsukamurella strandjordii strain 050030.</title>
        <authorList>
            <person name="Zhao F."/>
            <person name="Feng Y."/>
            <person name="Zong Z."/>
        </authorList>
    </citation>
    <scope>NUCLEOTIDE SEQUENCE</scope>
    <source>
        <strain evidence="8">050030</strain>
    </source>
</reference>
<dbReference type="Proteomes" id="UP001178281">
    <property type="component" value="Unassembled WGS sequence"/>
</dbReference>
<keyword evidence="4 5" id="KW-0472">Membrane</keyword>
<evidence type="ECO:0000313" key="8">
    <source>
        <dbReference type="EMBL" id="MDP0398091.1"/>
    </source>
</evidence>
<proteinExistence type="predicted"/>
<keyword evidence="3 5" id="KW-1133">Transmembrane helix</keyword>
<dbReference type="Pfam" id="PF14378">
    <property type="entry name" value="PAP2_3"/>
    <property type="match status" value="1"/>
</dbReference>
<dbReference type="Pfam" id="PF19356">
    <property type="entry name" value="DUF5933"/>
    <property type="match status" value="1"/>
</dbReference>
<evidence type="ECO:0000313" key="9">
    <source>
        <dbReference type="Proteomes" id="UP001178281"/>
    </source>
</evidence>
<feature type="domain" description="DUF5933" evidence="7">
    <location>
        <begin position="27"/>
        <end position="162"/>
    </location>
</feature>
<evidence type="ECO:0000256" key="2">
    <source>
        <dbReference type="ARBA" id="ARBA00022692"/>
    </source>
</evidence>
<keyword evidence="2 5" id="KW-0812">Transmembrane</keyword>
<accession>A0AA90SQP2</accession>
<evidence type="ECO:0000256" key="3">
    <source>
        <dbReference type="ARBA" id="ARBA00022989"/>
    </source>
</evidence>
<feature type="transmembrane region" description="Helical" evidence="5">
    <location>
        <begin position="27"/>
        <end position="50"/>
    </location>
</feature>
<dbReference type="InterPro" id="IPR045977">
    <property type="entry name" value="DUF5933"/>
</dbReference>
<feature type="transmembrane region" description="Helical" evidence="5">
    <location>
        <begin position="375"/>
        <end position="396"/>
    </location>
</feature>
<evidence type="ECO:0000256" key="1">
    <source>
        <dbReference type="ARBA" id="ARBA00004141"/>
    </source>
</evidence>
<feature type="transmembrane region" description="Helical" evidence="5">
    <location>
        <begin position="140"/>
        <end position="162"/>
    </location>
</feature>
<dbReference type="InterPro" id="IPR026841">
    <property type="entry name" value="Aur1/Ipt1"/>
</dbReference>
<feature type="domain" description="Inositolphosphotransferase Aur1/Ipt1" evidence="6">
    <location>
        <begin position="184"/>
        <end position="357"/>
    </location>
</feature>
<name>A0AA90SQP2_9ACTN</name>
<sequence>MLVRADQALPREPRGERPDRRWGRREWTWVVVVMVGFVLAVEAAALAYGLRGPVRLLGDDFVGRPVAGEVKVAGLALAVMCMPQRFRWPFLGTIAGVEVLFNLQRYLAGVHLHFGNGVMWALAGLAIYALWKLTGREQEAVLKAVGIAAILIVTSRVAGVWLELTMQALPFVADWFVEVADRALGSPSWVMGRFVNEHQWYLWLITKVYTYLPVGAAVVAYFQLRRSSTEGFPRHHIVRSFILIGAIGPIVYFLFPVVGPAYAFGNQVPGAAWLDVWPNVVPSSLEPISAYYSQLAPRNCMPSLHTAWATAILLHALRGPRLLKAFGVFWFVCTISATLGIGAHYGIDLVAGFIFALTLETALVRPEDGWHRRRLVTIAGGASAFAAILLATRYLSVPMAQSGPVAAMLLLGAAAAMAYAFYRVAYPEASETRLGAVVDGAVPAVLPDPAQAPRLRA</sequence>
<dbReference type="InterPro" id="IPR052185">
    <property type="entry name" value="IPC_Synthase-Related"/>
</dbReference>
<feature type="transmembrane region" description="Helical" evidence="5">
    <location>
        <begin position="236"/>
        <end position="255"/>
    </location>
</feature>
<evidence type="ECO:0000259" key="7">
    <source>
        <dbReference type="Pfam" id="PF19356"/>
    </source>
</evidence>
<dbReference type="AlphaFoldDB" id="A0AA90SQP2"/>
<feature type="transmembrane region" description="Helical" evidence="5">
    <location>
        <begin position="113"/>
        <end position="131"/>
    </location>
</feature>
<organism evidence="8 9">
    <name type="scientific">Tsukamurella strandjordii</name>
    <dbReference type="NCBI Taxonomy" id="147577"/>
    <lineage>
        <taxon>Bacteria</taxon>
        <taxon>Bacillati</taxon>
        <taxon>Actinomycetota</taxon>
        <taxon>Actinomycetes</taxon>
        <taxon>Mycobacteriales</taxon>
        <taxon>Tsukamurellaceae</taxon>
        <taxon>Tsukamurella</taxon>
    </lineage>
</organism>
<feature type="transmembrane region" description="Helical" evidence="5">
    <location>
        <begin position="200"/>
        <end position="224"/>
    </location>
</feature>
<dbReference type="EMBL" id="JAUTIX010000003">
    <property type="protein sequence ID" value="MDP0398091.1"/>
    <property type="molecule type" value="Genomic_DNA"/>
</dbReference>
<evidence type="ECO:0000256" key="5">
    <source>
        <dbReference type="SAM" id="Phobius"/>
    </source>
</evidence>
<feature type="transmembrane region" description="Helical" evidence="5">
    <location>
        <begin position="402"/>
        <end position="422"/>
    </location>
</feature>
<comment type="subcellular location">
    <subcellularLocation>
        <location evidence="1">Membrane</location>
        <topology evidence="1">Multi-pass membrane protein</topology>
    </subcellularLocation>
</comment>
<dbReference type="GO" id="GO:0016020">
    <property type="term" value="C:membrane"/>
    <property type="evidence" value="ECO:0007669"/>
    <property type="project" value="UniProtKB-SubCell"/>
</dbReference>
<dbReference type="RefSeq" id="WP_305111074.1">
    <property type="nucleotide sequence ID" value="NZ_JAUTIX010000003.1"/>
</dbReference>
<keyword evidence="9" id="KW-1185">Reference proteome</keyword>
<dbReference type="PANTHER" id="PTHR31310">
    <property type="match status" value="1"/>
</dbReference>
<dbReference type="PANTHER" id="PTHR31310:SF7">
    <property type="entry name" value="PA-PHOSPHATASE RELATED-FAMILY PROTEIN DDB_G0268928"/>
    <property type="match status" value="1"/>
</dbReference>
<evidence type="ECO:0000259" key="6">
    <source>
        <dbReference type="Pfam" id="PF14378"/>
    </source>
</evidence>